<dbReference type="NCBIfam" id="TIGR00756">
    <property type="entry name" value="PPR"/>
    <property type="match status" value="2"/>
</dbReference>
<dbReference type="Pfam" id="PF13812">
    <property type="entry name" value="PPR_3"/>
    <property type="match status" value="1"/>
</dbReference>
<dbReference type="Pfam" id="PF01535">
    <property type="entry name" value="PPR"/>
    <property type="match status" value="1"/>
</dbReference>
<dbReference type="OrthoDB" id="185373at2759"/>
<name>A0A2B4SAS6_STYPI</name>
<dbReference type="InterPro" id="IPR002885">
    <property type="entry name" value="PPR_rpt"/>
</dbReference>
<dbReference type="EMBL" id="LSMT01000148">
    <property type="protein sequence ID" value="PFX25555.1"/>
    <property type="molecule type" value="Genomic_DNA"/>
</dbReference>
<evidence type="ECO:0000313" key="4">
    <source>
        <dbReference type="EMBL" id="PFX25555.1"/>
    </source>
</evidence>
<keyword evidence="5" id="KW-1185">Reference proteome</keyword>
<feature type="compositionally biased region" description="Basic and acidic residues" evidence="3">
    <location>
        <begin position="955"/>
        <end position="971"/>
    </location>
</feature>
<dbReference type="InterPro" id="IPR011990">
    <property type="entry name" value="TPR-like_helical_dom_sf"/>
</dbReference>
<evidence type="ECO:0000256" key="1">
    <source>
        <dbReference type="ARBA" id="ARBA00022737"/>
    </source>
</evidence>
<protein>
    <submittedName>
        <fullName evidence="4">Leucine-rich PPR motif-containing protein, mitochondrial</fullName>
    </submittedName>
</protein>
<reference evidence="5" key="1">
    <citation type="journal article" date="2017" name="bioRxiv">
        <title>Comparative analysis of the genomes of Stylophora pistillata and Acropora digitifera provides evidence for extensive differences between species of corals.</title>
        <authorList>
            <person name="Voolstra C.R."/>
            <person name="Li Y."/>
            <person name="Liew Y.J."/>
            <person name="Baumgarten S."/>
            <person name="Zoccola D."/>
            <person name="Flot J.-F."/>
            <person name="Tambutte S."/>
            <person name="Allemand D."/>
            <person name="Aranda M."/>
        </authorList>
    </citation>
    <scope>NUCLEOTIDE SEQUENCE [LARGE SCALE GENOMIC DNA]</scope>
</reference>
<dbReference type="PANTHER" id="PTHR47447:SF17">
    <property type="entry name" value="OS12G0638900 PROTEIN"/>
    <property type="match status" value="1"/>
</dbReference>
<dbReference type="Gene3D" id="1.25.40.10">
    <property type="entry name" value="Tetratricopeptide repeat domain"/>
    <property type="match status" value="3"/>
</dbReference>
<dbReference type="STRING" id="50429.A0A2B4SAS6"/>
<keyword evidence="1" id="KW-0677">Repeat</keyword>
<accession>A0A2B4SAS6</accession>
<feature type="compositionally biased region" description="Acidic residues" evidence="3">
    <location>
        <begin position="934"/>
        <end position="950"/>
    </location>
</feature>
<comment type="caution">
    <text evidence="4">The sequence shown here is derived from an EMBL/GenBank/DDBJ whole genome shotgun (WGS) entry which is preliminary data.</text>
</comment>
<proteinExistence type="predicted"/>
<evidence type="ECO:0000256" key="2">
    <source>
        <dbReference type="PROSITE-ProRule" id="PRU00708"/>
    </source>
</evidence>
<dbReference type="PROSITE" id="PS51375">
    <property type="entry name" value="PPR"/>
    <property type="match status" value="2"/>
</dbReference>
<dbReference type="AlphaFoldDB" id="A0A2B4SAS6"/>
<evidence type="ECO:0000313" key="5">
    <source>
        <dbReference type="Proteomes" id="UP000225706"/>
    </source>
</evidence>
<dbReference type="Proteomes" id="UP000225706">
    <property type="component" value="Unassembled WGS sequence"/>
</dbReference>
<dbReference type="PANTHER" id="PTHR47447">
    <property type="entry name" value="OS03G0856100 PROTEIN"/>
    <property type="match status" value="1"/>
</dbReference>
<feature type="repeat" description="PPR" evidence="2">
    <location>
        <begin position="190"/>
        <end position="224"/>
    </location>
</feature>
<evidence type="ECO:0000256" key="3">
    <source>
        <dbReference type="SAM" id="MobiDB-lite"/>
    </source>
</evidence>
<feature type="repeat" description="PPR" evidence="2">
    <location>
        <begin position="725"/>
        <end position="759"/>
    </location>
</feature>
<gene>
    <name evidence="4" type="primary">Lrpprc</name>
    <name evidence="4" type="ORF">AWC38_SpisGene9822</name>
</gene>
<organism evidence="4 5">
    <name type="scientific">Stylophora pistillata</name>
    <name type="common">Smooth cauliflower coral</name>
    <dbReference type="NCBI Taxonomy" id="50429"/>
    <lineage>
        <taxon>Eukaryota</taxon>
        <taxon>Metazoa</taxon>
        <taxon>Cnidaria</taxon>
        <taxon>Anthozoa</taxon>
        <taxon>Hexacorallia</taxon>
        <taxon>Scleractinia</taxon>
        <taxon>Astrocoeniina</taxon>
        <taxon>Pocilloporidae</taxon>
        <taxon>Stylophora</taxon>
    </lineage>
</organism>
<sequence length="971" mass="111267">MAALLRLGAGKACRLLAANAIRNPLIYQRSSEILHKECILRACSTRFDALRYLSSETTAGEAVKEPSEIESQPTRGKKRFRYEKAPETRYDRDTRILGTIIVKKILLRTFENILLKEGKLTPLQAYQAIRNCGTQLLYERPEKRVEVAHYIWDKIIETDISQDGDKENLFKSFFSCKMLEYIKDSKMHVTEEVYSALVTAYGRTRDMESAKGVFDLMKENNLKPDTDNYTALLLVHAEIGDVEGIMELLDTPHILDFVQKNLRDFLITVSTRGEVNTAFLLLGYMKQPTNAFGLTTAENNERLFLRNTILSGQSIDTIMITIRELEKLGLFEPKKLYELALDNSYNARNPAAQDVFSLMAKHGFELDGRVLKYLLDSFSESSGNDLEMVVAFTKDMPFTSYSITVLAQLFMMTGNLDKLQQTIELAKKEGVKDKALIWGFEEYLLSKEFSPKQAVKIVEVLDKHINSAHEGIFTRLQNVDPDAIKENAEFLKRLIEAGLSHHLQPQCYTVMFKQLVNFRLSQDFYEFLRVMKEHQVPLSFHQYRPMLQMMSIDGKAEAAQFCFDKIKEENELVGLDYSRLIEAYGRCPISGIRKGLGDEKGIQKVKELYSEISLKGITMTKFARGVVYIAFLKSGEVEQAEDIKFIHGEGFPTFIVMNEFMRAYSQRGDVKKTLEYFEMLKEIHDERGMPAFVYNELIFCYGRHDDVVSQMKVLAEMDELGLKTVQRTFSPIVHSFCRRGDIKSALEIFRRAKEDGPFLGKSSLIVLLNTMVKLGQTEHFESVLEDCRHFFARVVRDRDDAQETIKKLVFACLHAEKYDLALKLMLENDVNLDSFTLSTPARNAGWKGEVQAVLNAIKFMKENNVDPKMLYRDLIRAYDFHRDLDAIKAVYNMIVEEGIEVGPAFHEIYKRTLIKYSERLSPGEVRQIASATQDEVDLDDESDSSSDEEVANTQEFERDSVTDVDEVKGPK</sequence>
<feature type="region of interest" description="Disordered" evidence="3">
    <location>
        <begin position="929"/>
        <end position="971"/>
    </location>
</feature>